<dbReference type="GO" id="GO:0005829">
    <property type="term" value="C:cytosol"/>
    <property type="evidence" value="ECO:0007669"/>
    <property type="project" value="TreeGrafter"/>
</dbReference>
<organism evidence="5 6">
    <name type="scientific">Bradyrhizobium sediminis</name>
    <dbReference type="NCBI Taxonomy" id="2840469"/>
    <lineage>
        <taxon>Bacteria</taxon>
        <taxon>Pseudomonadati</taxon>
        <taxon>Pseudomonadota</taxon>
        <taxon>Alphaproteobacteria</taxon>
        <taxon>Hyphomicrobiales</taxon>
        <taxon>Nitrobacteraceae</taxon>
        <taxon>Bradyrhizobium</taxon>
    </lineage>
</organism>
<dbReference type="RefSeq" id="WP_215605851.1">
    <property type="nucleotide sequence ID" value="NZ_CP076136.1"/>
</dbReference>
<gene>
    <name evidence="5" type="ORF">KMZ93_09640</name>
</gene>
<dbReference type="SUPFAM" id="SSF82679">
    <property type="entry name" value="N-utilization substance G protein NusG, N-terminal domain"/>
    <property type="match status" value="1"/>
</dbReference>
<dbReference type="PANTHER" id="PTHR30265">
    <property type="entry name" value="RHO-INTERACTING TRANSCRIPTION TERMINATION FACTOR NUSG"/>
    <property type="match status" value="1"/>
</dbReference>
<dbReference type="InterPro" id="IPR043425">
    <property type="entry name" value="NusG-like"/>
</dbReference>
<dbReference type="PANTHER" id="PTHR30265:SF7">
    <property type="entry name" value="TRANSCRIPTION ANTITERMINATION PROTEIN RFAH"/>
    <property type="match status" value="1"/>
</dbReference>
<evidence type="ECO:0000313" key="6">
    <source>
        <dbReference type="Proteomes" id="UP000676951"/>
    </source>
</evidence>
<dbReference type="InterPro" id="IPR036735">
    <property type="entry name" value="NGN_dom_sf"/>
</dbReference>
<dbReference type="SMART" id="SM00738">
    <property type="entry name" value="NGN"/>
    <property type="match status" value="1"/>
</dbReference>
<sequence>MSPVALDAWYVVQTQINAEEKAARNLMRQGFEIYLPRYLKRRSHARKIENVAAPLFPRYLFVRIDMTTQRWRSVQSTFGVSHLVLNGPDPAPVAQQVLHLLQTREDESGYVKLDQRPKFALGGKVRVLAGAFAENLGLFDGLADRDRIAILLDLLGRKVRVSIGADMVAAA</sequence>
<dbReference type="Gene3D" id="3.30.70.940">
    <property type="entry name" value="NusG, N-terminal domain"/>
    <property type="match status" value="1"/>
</dbReference>
<dbReference type="AlphaFoldDB" id="A0A975RZG7"/>
<proteinExistence type="predicted"/>
<evidence type="ECO:0000259" key="4">
    <source>
        <dbReference type="SMART" id="SM00738"/>
    </source>
</evidence>
<dbReference type="GO" id="GO:0031564">
    <property type="term" value="P:transcription antitermination"/>
    <property type="evidence" value="ECO:0007669"/>
    <property type="project" value="UniProtKB-KW"/>
</dbReference>
<dbReference type="CDD" id="cd09892">
    <property type="entry name" value="NGN_SP_RfaH"/>
    <property type="match status" value="1"/>
</dbReference>
<name>A0A975RZG7_9BRAD</name>
<keyword evidence="1" id="KW-0889">Transcription antitermination</keyword>
<dbReference type="Proteomes" id="UP000676951">
    <property type="component" value="Chromosome"/>
</dbReference>
<dbReference type="EMBL" id="CP076136">
    <property type="protein sequence ID" value="QWG25111.1"/>
    <property type="molecule type" value="Genomic_DNA"/>
</dbReference>
<dbReference type="Pfam" id="PF02357">
    <property type="entry name" value="NusG"/>
    <property type="match status" value="1"/>
</dbReference>
<protein>
    <submittedName>
        <fullName evidence="5">Transcriptional activator RfaH</fullName>
    </submittedName>
</protein>
<keyword evidence="2" id="KW-0805">Transcription regulation</keyword>
<accession>A0A975RZG7</accession>
<evidence type="ECO:0000313" key="5">
    <source>
        <dbReference type="EMBL" id="QWG25111.1"/>
    </source>
</evidence>
<feature type="domain" description="NusG-like N-terminal" evidence="4">
    <location>
        <begin position="6"/>
        <end position="105"/>
    </location>
</feature>
<keyword evidence="6" id="KW-1185">Reference proteome</keyword>
<evidence type="ECO:0000256" key="2">
    <source>
        <dbReference type="ARBA" id="ARBA00023015"/>
    </source>
</evidence>
<evidence type="ECO:0000256" key="3">
    <source>
        <dbReference type="ARBA" id="ARBA00023163"/>
    </source>
</evidence>
<dbReference type="GO" id="GO:0006354">
    <property type="term" value="P:DNA-templated transcription elongation"/>
    <property type="evidence" value="ECO:0007669"/>
    <property type="project" value="InterPro"/>
</dbReference>
<evidence type="ECO:0000256" key="1">
    <source>
        <dbReference type="ARBA" id="ARBA00022814"/>
    </source>
</evidence>
<dbReference type="InterPro" id="IPR006645">
    <property type="entry name" value="NGN-like_dom"/>
</dbReference>
<keyword evidence="3" id="KW-0804">Transcription</keyword>
<reference evidence="5 6" key="1">
    <citation type="submission" date="2021-06" db="EMBL/GenBank/DDBJ databases">
        <title>Bradyrhizobium sp. S2-11-4 Genome sequencing.</title>
        <authorList>
            <person name="Jin L."/>
        </authorList>
    </citation>
    <scope>NUCLEOTIDE SEQUENCE [LARGE SCALE GENOMIC DNA]</scope>
    <source>
        <strain evidence="5 6">S2-11-4</strain>
    </source>
</reference>